<protein>
    <submittedName>
        <fullName evidence="1">Uncharacterized protein</fullName>
    </submittedName>
</protein>
<dbReference type="Proteomes" id="UP000276133">
    <property type="component" value="Unassembled WGS sequence"/>
</dbReference>
<gene>
    <name evidence="1" type="ORF">BpHYR1_032521</name>
</gene>
<name>A0A3M7Q4X2_BRAPC</name>
<proteinExistence type="predicted"/>
<organism evidence="1 2">
    <name type="scientific">Brachionus plicatilis</name>
    <name type="common">Marine rotifer</name>
    <name type="synonym">Brachionus muelleri</name>
    <dbReference type="NCBI Taxonomy" id="10195"/>
    <lineage>
        <taxon>Eukaryota</taxon>
        <taxon>Metazoa</taxon>
        <taxon>Spiralia</taxon>
        <taxon>Gnathifera</taxon>
        <taxon>Rotifera</taxon>
        <taxon>Eurotatoria</taxon>
        <taxon>Monogononta</taxon>
        <taxon>Pseudotrocha</taxon>
        <taxon>Ploima</taxon>
        <taxon>Brachionidae</taxon>
        <taxon>Brachionus</taxon>
    </lineage>
</organism>
<dbReference type="EMBL" id="REGN01007455">
    <property type="protein sequence ID" value="RNA06242.1"/>
    <property type="molecule type" value="Genomic_DNA"/>
</dbReference>
<evidence type="ECO:0000313" key="1">
    <source>
        <dbReference type="EMBL" id="RNA06242.1"/>
    </source>
</evidence>
<comment type="caution">
    <text evidence="1">The sequence shown here is derived from an EMBL/GenBank/DDBJ whole genome shotgun (WGS) entry which is preliminary data.</text>
</comment>
<dbReference type="AlphaFoldDB" id="A0A3M7Q4X2"/>
<sequence length="75" mass="8457">MLEPVGAMQVNILDEQWIEGLTLHIAFDVFALCRILRVCAYGHFFVVEMARFLRNQAGHGQKVVLEKIAGRVGDD</sequence>
<keyword evidence="2" id="KW-1185">Reference proteome</keyword>
<evidence type="ECO:0000313" key="2">
    <source>
        <dbReference type="Proteomes" id="UP000276133"/>
    </source>
</evidence>
<reference evidence="1 2" key="1">
    <citation type="journal article" date="2018" name="Sci. Rep.">
        <title>Genomic signatures of local adaptation to the degree of environmental predictability in rotifers.</title>
        <authorList>
            <person name="Franch-Gras L."/>
            <person name="Hahn C."/>
            <person name="Garcia-Roger E.M."/>
            <person name="Carmona M.J."/>
            <person name="Serra M."/>
            <person name="Gomez A."/>
        </authorList>
    </citation>
    <scope>NUCLEOTIDE SEQUENCE [LARGE SCALE GENOMIC DNA]</scope>
    <source>
        <strain evidence="1">HYR1</strain>
    </source>
</reference>
<accession>A0A3M7Q4X2</accession>